<organism evidence="6 7">
    <name type="scientific">Deinococcus navajonensis</name>
    <dbReference type="NCBI Taxonomy" id="309884"/>
    <lineage>
        <taxon>Bacteria</taxon>
        <taxon>Thermotogati</taxon>
        <taxon>Deinococcota</taxon>
        <taxon>Deinococci</taxon>
        <taxon>Deinococcales</taxon>
        <taxon>Deinococcaceae</taxon>
        <taxon>Deinococcus</taxon>
    </lineage>
</organism>
<keyword evidence="4" id="KW-0804">Transcription</keyword>
<dbReference type="SUPFAM" id="SSF46955">
    <property type="entry name" value="Putative DNA-binding domain"/>
    <property type="match status" value="1"/>
</dbReference>
<accession>A0ABV8XTF4</accession>
<dbReference type="InterPro" id="IPR009061">
    <property type="entry name" value="DNA-bd_dom_put_sf"/>
</dbReference>
<dbReference type="RefSeq" id="WP_380041284.1">
    <property type="nucleotide sequence ID" value="NZ_JBHSEH010000023.1"/>
</dbReference>
<keyword evidence="1" id="KW-0805">Transcription regulation</keyword>
<name>A0ABV8XTF4_9DEIO</name>
<keyword evidence="7" id="KW-1185">Reference proteome</keyword>
<evidence type="ECO:0000256" key="1">
    <source>
        <dbReference type="ARBA" id="ARBA00023015"/>
    </source>
</evidence>
<evidence type="ECO:0000313" key="7">
    <source>
        <dbReference type="Proteomes" id="UP001595998"/>
    </source>
</evidence>
<sequence length="259" mass="29332">MTHTQHWTVGEVADLTRVSIRTLHHYDAVGLLVPSARSEANYRLYTAADLARLWRILTFRELGFPLSEIARLEQSPEEGVGALRLQATLLREQVTRSQQRLEAVLSLLEAAESGRGELMNSEQMKTMFDGFDPAQYEDEARERWGETEAYRQSTERTRRYGPAEWAQLKTEGEALTTRYLALMDAGVPPGSPEAHAVAAEHRAYFSRWFYDASAEMMRGLAQMWIQDERFTRNIDKARTGLAAYQSSVVAAWADAEPTG</sequence>
<dbReference type="InterPro" id="IPR047057">
    <property type="entry name" value="MerR_fam"/>
</dbReference>
<dbReference type="SUPFAM" id="SSF89082">
    <property type="entry name" value="Antibiotic binding domain of TipA-like multidrug resistance regulators"/>
    <property type="match status" value="1"/>
</dbReference>
<proteinExistence type="predicted"/>
<dbReference type="SMART" id="SM00422">
    <property type="entry name" value="HTH_MERR"/>
    <property type="match status" value="1"/>
</dbReference>
<dbReference type="Pfam" id="PF07739">
    <property type="entry name" value="TipAS"/>
    <property type="match status" value="1"/>
</dbReference>
<dbReference type="PROSITE" id="PS50937">
    <property type="entry name" value="HTH_MERR_2"/>
    <property type="match status" value="1"/>
</dbReference>
<dbReference type="InterPro" id="IPR000551">
    <property type="entry name" value="MerR-type_HTH_dom"/>
</dbReference>
<keyword evidence="3" id="KW-0010">Activator</keyword>
<dbReference type="InterPro" id="IPR012925">
    <property type="entry name" value="TipAS_dom"/>
</dbReference>
<dbReference type="Gene3D" id="1.10.490.50">
    <property type="entry name" value="Antibiotic binding domain of TipA-like multidrug resistance regulators"/>
    <property type="match status" value="1"/>
</dbReference>
<dbReference type="PANTHER" id="PTHR30204">
    <property type="entry name" value="REDOX-CYCLING DRUG-SENSING TRANSCRIPTIONAL ACTIVATOR SOXR"/>
    <property type="match status" value="1"/>
</dbReference>
<dbReference type="Gene3D" id="1.10.1660.10">
    <property type="match status" value="1"/>
</dbReference>
<dbReference type="Proteomes" id="UP001595998">
    <property type="component" value="Unassembled WGS sequence"/>
</dbReference>
<evidence type="ECO:0000256" key="4">
    <source>
        <dbReference type="ARBA" id="ARBA00023163"/>
    </source>
</evidence>
<dbReference type="PROSITE" id="PS00552">
    <property type="entry name" value="HTH_MERR_1"/>
    <property type="match status" value="1"/>
</dbReference>
<evidence type="ECO:0000313" key="6">
    <source>
        <dbReference type="EMBL" id="MFC4427617.1"/>
    </source>
</evidence>
<dbReference type="PRINTS" id="PR00040">
    <property type="entry name" value="HTHMERR"/>
</dbReference>
<gene>
    <name evidence="6" type="ORF">ACFOZ9_15470</name>
</gene>
<keyword evidence="2" id="KW-0238">DNA-binding</keyword>
<evidence type="ECO:0000259" key="5">
    <source>
        <dbReference type="PROSITE" id="PS50937"/>
    </source>
</evidence>
<dbReference type="Pfam" id="PF13411">
    <property type="entry name" value="MerR_1"/>
    <property type="match status" value="1"/>
</dbReference>
<comment type="caution">
    <text evidence="6">The sequence shown here is derived from an EMBL/GenBank/DDBJ whole genome shotgun (WGS) entry which is preliminary data.</text>
</comment>
<reference evidence="7" key="1">
    <citation type="journal article" date="2019" name="Int. J. Syst. Evol. Microbiol.">
        <title>The Global Catalogue of Microorganisms (GCM) 10K type strain sequencing project: providing services to taxonomists for standard genome sequencing and annotation.</title>
        <authorList>
            <consortium name="The Broad Institute Genomics Platform"/>
            <consortium name="The Broad Institute Genome Sequencing Center for Infectious Disease"/>
            <person name="Wu L."/>
            <person name="Ma J."/>
        </authorList>
    </citation>
    <scope>NUCLEOTIDE SEQUENCE [LARGE SCALE GENOMIC DNA]</scope>
    <source>
        <strain evidence="7">CCUG 56029</strain>
    </source>
</reference>
<dbReference type="CDD" id="cd01106">
    <property type="entry name" value="HTH_TipAL-Mta"/>
    <property type="match status" value="1"/>
</dbReference>
<evidence type="ECO:0000256" key="2">
    <source>
        <dbReference type="ARBA" id="ARBA00023125"/>
    </source>
</evidence>
<dbReference type="InterPro" id="IPR036244">
    <property type="entry name" value="TipA-like_antibiotic-bd"/>
</dbReference>
<dbReference type="PANTHER" id="PTHR30204:SF90">
    <property type="entry name" value="HTH-TYPE TRANSCRIPTIONAL ACTIVATOR MTA"/>
    <property type="match status" value="1"/>
</dbReference>
<evidence type="ECO:0000256" key="3">
    <source>
        <dbReference type="ARBA" id="ARBA00023159"/>
    </source>
</evidence>
<dbReference type="EMBL" id="JBHSEH010000023">
    <property type="protein sequence ID" value="MFC4427617.1"/>
    <property type="molecule type" value="Genomic_DNA"/>
</dbReference>
<protein>
    <submittedName>
        <fullName evidence="6">MerR family transcriptional regulator</fullName>
    </submittedName>
</protein>
<feature type="domain" description="HTH merR-type" evidence="5">
    <location>
        <begin position="6"/>
        <end position="75"/>
    </location>
</feature>